<sequence>MAVDPNVDIVMKTLDENRDKLPEGAYLKMCNALKRIHDKMYRRTRFTIHRNKIVMFYASMFSICKTIKVFKNFRK</sequence>
<dbReference type="EMBL" id="MN739457">
    <property type="protein sequence ID" value="QHT05658.1"/>
    <property type="molecule type" value="Genomic_DNA"/>
</dbReference>
<organism evidence="1">
    <name type="scientific">viral metagenome</name>
    <dbReference type="NCBI Taxonomy" id="1070528"/>
    <lineage>
        <taxon>unclassified sequences</taxon>
        <taxon>metagenomes</taxon>
        <taxon>organismal metagenomes</taxon>
    </lineage>
</organism>
<proteinExistence type="predicted"/>
<name>A0A6C0CM21_9ZZZZ</name>
<accession>A0A6C0CM21</accession>
<evidence type="ECO:0000313" key="1">
    <source>
        <dbReference type="EMBL" id="QHT05658.1"/>
    </source>
</evidence>
<reference evidence="1" key="1">
    <citation type="journal article" date="2020" name="Nature">
        <title>Giant virus diversity and host interactions through global metagenomics.</title>
        <authorList>
            <person name="Schulz F."/>
            <person name="Roux S."/>
            <person name="Paez-Espino D."/>
            <person name="Jungbluth S."/>
            <person name="Walsh D.A."/>
            <person name="Denef V.J."/>
            <person name="McMahon K.D."/>
            <person name="Konstantinidis K.T."/>
            <person name="Eloe-Fadrosh E.A."/>
            <person name="Kyrpides N.C."/>
            <person name="Woyke T."/>
        </authorList>
    </citation>
    <scope>NUCLEOTIDE SEQUENCE</scope>
    <source>
        <strain evidence="1">GVMAG-M-3300021389-45</strain>
    </source>
</reference>
<dbReference type="AlphaFoldDB" id="A0A6C0CM21"/>
<protein>
    <submittedName>
        <fullName evidence="1">Uncharacterized protein</fullName>
    </submittedName>
</protein>